<organism evidence="1 2">
    <name type="scientific">Streptomyces graminofaciens</name>
    <dbReference type="NCBI Taxonomy" id="68212"/>
    <lineage>
        <taxon>Bacteria</taxon>
        <taxon>Bacillati</taxon>
        <taxon>Actinomycetota</taxon>
        <taxon>Actinomycetes</taxon>
        <taxon>Kitasatosporales</taxon>
        <taxon>Streptomycetaceae</taxon>
        <taxon>Streptomyces</taxon>
    </lineage>
</organism>
<evidence type="ECO:0000313" key="1">
    <source>
        <dbReference type="EMBL" id="BBC28850.1"/>
    </source>
</evidence>
<name>A0ABN5V857_9ACTN</name>
<sequence length="86" mass="9635">MFLAAKARFVGQIPPCSRVEVKPPVADVDLLFIDTQGRRWVRTNRGVLRPEEPESFSDASMYSEAGLLQITPPKVAKTECDRTEKS</sequence>
<dbReference type="EMBL" id="AP018448">
    <property type="protein sequence ID" value="BBC28850.1"/>
    <property type="molecule type" value="Genomic_DNA"/>
</dbReference>
<reference evidence="1 2" key="1">
    <citation type="journal article" date="2010" name="ChemBioChem">
        <title>Cloning and characterization of the biosynthetic gene cluster of 16-membered macrolide antibiotic FD-891: involvement of a dual functional cytochrome P450 monooxygenase catalyzing epoxidation and hydroxylation.</title>
        <authorList>
            <person name="Kudo F."/>
            <person name="Motegi A."/>
            <person name="Mizoue K."/>
            <person name="Eguchi T."/>
        </authorList>
    </citation>
    <scope>NUCLEOTIDE SEQUENCE [LARGE SCALE GENOMIC DNA]</scope>
    <source>
        <strain evidence="1 2">A-8890</strain>
    </source>
</reference>
<gene>
    <name evidence="1" type="ORF">SGFS_001410</name>
</gene>
<reference evidence="1 2" key="2">
    <citation type="journal article" date="2023" name="ChemBioChem">
        <title>Acyltransferase Domain Exchange between Two Independent Type I Polyketide Synthases in the Same Producer Strain of Macrolide Antibiotics.</title>
        <authorList>
            <person name="Kudo F."/>
            <person name="Kishikawa K."/>
            <person name="Tsuboi K."/>
            <person name="Kido T."/>
            <person name="Usui T."/>
            <person name="Hashimoto J."/>
            <person name="Shin-Ya K."/>
            <person name="Miyanaga A."/>
            <person name="Eguchi T."/>
        </authorList>
    </citation>
    <scope>NUCLEOTIDE SEQUENCE [LARGE SCALE GENOMIC DNA]</scope>
    <source>
        <strain evidence="1 2">A-8890</strain>
    </source>
</reference>
<evidence type="ECO:0000313" key="2">
    <source>
        <dbReference type="Proteomes" id="UP001321542"/>
    </source>
</evidence>
<dbReference type="Proteomes" id="UP001321542">
    <property type="component" value="Chromosome"/>
</dbReference>
<protein>
    <submittedName>
        <fullName evidence="1">Uncharacterized protein</fullName>
    </submittedName>
</protein>
<accession>A0ABN5V857</accession>
<keyword evidence="2" id="KW-1185">Reference proteome</keyword>
<proteinExistence type="predicted"/>